<dbReference type="PANTHER" id="PTHR43301">
    <property type="entry name" value="ARABINAN ENDO-1,5-ALPHA-L-ARABINOSIDASE"/>
    <property type="match status" value="1"/>
</dbReference>
<feature type="binding site" evidence="7">
    <location>
        <begin position="168"/>
        <end position="171"/>
    </location>
    <ligand>
        <name>substrate</name>
    </ligand>
</feature>
<comment type="caution">
    <text evidence="10">The sequence shown here is derived from an EMBL/GenBank/DDBJ whole genome shotgun (WGS) entry which is preliminary data.</text>
</comment>
<keyword evidence="11" id="KW-1185">Reference proteome</keyword>
<feature type="signal peptide" evidence="9">
    <location>
        <begin position="1"/>
        <end position="34"/>
    </location>
</feature>
<feature type="active site" description="Proton donor" evidence="6">
    <location>
        <position position="222"/>
    </location>
</feature>
<dbReference type="InterPro" id="IPR006710">
    <property type="entry name" value="Glyco_hydro_43"/>
</dbReference>
<feature type="binding site" evidence="7">
    <location>
        <position position="56"/>
    </location>
    <ligand>
        <name>substrate</name>
    </ligand>
</feature>
<gene>
    <name evidence="10" type="primary">abnA</name>
    <name evidence="10" type="ORF">GCM10017576_10630</name>
</gene>
<dbReference type="RefSeq" id="WP_271172644.1">
    <property type="nucleotide sequence ID" value="NZ_BSEJ01000003.1"/>
</dbReference>
<evidence type="ECO:0000256" key="7">
    <source>
        <dbReference type="PIRSR" id="PIRSR026534-2"/>
    </source>
</evidence>
<feature type="chain" id="PRO_5040936838" evidence="9">
    <location>
        <begin position="35"/>
        <end position="332"/>
    </location>
</feature>
<dbReference type="Pfam" id="PF04616">
    <property type="entry name" value="Glyco_hydro_43"/>
    <property type="match status" value="1"/>
</dbReference>
<evidence type="ECO:0000256" key="1">
    <source>
        <dbReference type="ARBA" id="ARBA00004834"/>
    </source>
</evidence>
<reference evidence="10" key="2">
    <citation type="submission" date="2023-01" db="EMBL/GenBank/DDBJ databases">
        <authorList>
            <person name="Sun Q."/>
            <person name="Evtushenko L."/>
        </authorList>
    </citation>
    <scope>NUCLEOTIDE SEQUENCE</scope>
    <source>
        <strain evidence="10">VKM Ac-1020</strain>
    </source>
</reference>
<feature type="binding site" evidence="7">
    <location>
        <begin position="188"/>
        <end position="190"/>
    </location>
    <ligand>
        <name>substrate</name>
    </ligand>
</feature>
<dbReference type="PIRSF" id="PIRSF026534">
    <property type="entry name" value="Endo_alpha-L-arabinosidase"/>
    <property type="match status" value="1"/>
</dbReference>
<proteinExistence type="inferred from homology"/>
<organism evidence="10 11">
    <name type="scientific">Microbacterium barkeri</name>
    <dbReference type="NCBI Taxonomy" id="33917"/>
    <lineage>
        <taxon>Bacteria</taxon>
        <taxon>Bacillati</taxon>
        <taxon>Actinomycetota</taxon>
        <taxon>Actinomycetes</taxon>
        <taxon>Micrococcales</taxon>
        <taxon>Microbacteriaceae</taxon>
        <taxon>Microbacterium</taxon>
    </lineage>
</organism>
<dbReference type="PANTHER" id="PTHR43301:SF3">
    <property type="entry name" value="ARABINAN ENDO-1,5-ALPHA-L-ARABINOSIDASE A-RELATED"/>
    <property type="match status" value="1"/>
</dbReference>
<dbReference type="GO" id="GO:0005975">
    <property type="term" value="P:carbohydrate metabolic process"/>
    <property type="evidence" value="ECO:0007669"/>
    <property type="project" value="InterPro"/>
</dbReference>
<keyword evidence="9" id="KW-0732">Signal</keyword>
<comment type="similarity">
    <text evidence="2 5">Belongs to the glycosyl hydrolase 43 family.</text>
</comment>
<dbReference type="SUPFAM" id="SSF75005">
    <property type="entry name" value="Arabinanase/levansucrase/invertase"/>
    <property type="match status" value="1"/>
</dbReference>
<evidence type="ECO:0000256" key="2">
    <source>
        <dbReference type="ARBA" id="ARBA00009865"/>
    </source>
</evidence>
<feature type="active site" description="Proton acceptor" evidence="6">
    <location>
        <position position="56"/>
    </location>
</feature>
<name>A0A9W6H2R7_9MICO</name>
<keyword evidence="3 5" id="KW-0378">Hydrolase</keyword>
<evidence type="ECO:0000256" key="6">
    <source>
        <dbReference type="PIRSR" id="PIRSR026534-1"/>
    </source>
</evidence>
<dbReference type="EMBL" id="BSEJ01000003">
    <property type="protein sequence ID" value="GLJ60934.1"/>
    <property type="molecule type" value="Genomic_DNA"/>
</dbReference>
<evidence type="ECO:0000313" key="11">
    <source>
        <dbReference type="Proteomes" id="UP001142462"/>
    </source>
</evidence>
<dbReference type="InterPro" id="IPR016840">
    <property type="entry name" value="Glyco_hydro_43_endo_a_Ara-ase"/>
</dbReference>
<feature type="site" description="Important for substrate recognition" evidence="8">
    <location>
        <position position="292"/>
    </location>
</feature>
<dbReference type="InterPro" id="IPR050727">
    <property type="entry name" value="GH43_arabinanases"/>
</dbReference>
<accession>A0A9W6H2R7</accession>
<feature type="site" description="Important for catalytic activity, responsible for pKa modulation of the active site Glu and correct orientation of both the proton donor and substrate" evidence="8">
    <location>
        <position position="171"/>
    </location>
</feature>
<dbReference type="InterPro" id="IPR023296">
    <property type="entry name" value="Glyco_hydro_beta-prop_sf"/>
</dbReference>
<protein>
    <submittedName>
        <fullName evidence="10">Arabinan endo-1,5-alpha-L-arabinosidase</fullName>
    </submittedName>
</protein>
<sequence>MAAFPRPHRRGRAGIALALALAVALAPLVAPGGAEPTAAATYPNPGYVTGSTYTHDPEVVKKPDGTYLLAQTGDNIPLKTSGDRTAWADAGVAFPGGMPWVHGYTNGTNTVWAPDITYANGKYYLYYSASTFGSNNSAIFLATSTSGAPGTWTNQGAIISSTTSNDWNAIDPNLVIDHTGRWWLSFGSFWSGIKMIRLSNVSGLRLDSTFASIAGRGGGAIEAPTIHYRDGYYYLFVSFDRCCQGAASTYRVMVGRATSVTGPYLDRNGVAMTAGGGTEILASHGSIHGPGHQAVLADADADVLFYHYYDDAGASRLGINLLGYSGGWPYVY</sequence>
<dbReference type="AlphaFoldDB" id="A0A9W6H2R7"/>
<evidence type="ECO:0000256" key="3">
    <source>
        <dbReference type="ARBA" id="ARBA00022801"/>
    </source>
</evidence>
<evidence type="ECO:0000256" key="5">
    <source>
        <dbReference type="PIRNR" id="PIRNR026534"/>
    </source>
</evidence>
<evidence type="ECO:0000313" key="10">
    <source>
        <dbReference type="EMBL" id="GLJ60934.1"/>
    </source>
</evidence>
<comment type="pathway">
    <text evidence="1 5">Glycan metabolism; L-arabinan degradation.</text>
</comment>
<dbReference type="Proteomes" id="UP001142462">
    <property type="component" value="Unassembled WGS sequence"/>
</dbReference>
<reference evidence="10" key="1">
    <citation type="journal article" date="2014" name="Int. J. Syst. Evol. Microbiol.">
        <title>Complete genome sequence of Corynebacterium casei LMG S-19264T (=DSM 44701T), isolated from a smear-ripened cheese.</title>
        <authorList>
            <consortium name="US DOE Joint Genome Institute (JGI-PGF)"/>
            <person name="Walter F."/>
            <person name="Albersmeier A."/>
            <person name="Kalinowski J."/>
            <person name="Ruckert C."/>
        </authorList>
    </citation>
    <scope>NUCLEOTIDE SEQUENCE</scope>
    <source>
        <strain evidence="10">VKM Ac-1020</strain>
    </source>
</reference>
<evidence type="ECO:0000256" key="9">
    <source>
        <dbReference type="SAM" id="SignalP"/>
    </source>
</evidence>
<dbReference type="Gene3D" id="2.115.10.20">
    <property type="entry name" value="Glycosyl hydrolase domain, family 43"/>
    <property type="match status" value="1"/>
</dbReference>
<dbReference type="CDD" id="cd08998">
    <property type="entry name" value="GH43_Arb43a-like"/>
    <property type="match status" value="1"/>
</dbReference>
<feature type="binding site" evidence="7">
    <location>
        <position position="133"/>
    </location>
    <ligand>
        <name>substrate</name>
    </ligand>
</feature>
<dbReference type="GO" id="GO:0046558">
    <property type="term" value="F:arabinan endo-1,5-alpha-L-arabinosidase activity"/>
    <property type="evidence" value="ECO:0007669"/>
    <property type="project" value="InterPro"/>
</dbReference>
<evidence type="ECO:0000256" key="8">
    <source>
        <dbReference type="PIRSR" id="PIRSR026534-3"/>
    </source>
</evidence>
<evidence type="ECO:0000256" key="4">
    <source>
        <dbReference type="ARBA" id="ARBA00023295"/>
    </source>
</evidence>
<keyword evidence="4 5" id="KW-0326">Glycosidase</keyword>